<dbReference type="FunFam" id="3.30.160.60:FF:000414">
    <property type="entry name" value="Zinc finger protein 398"/>
    <property type="match status" value="1"/>
</dbReference>
<protein>
    <recommendedName>
        <fullName evidence="6">C2H2-type domain-containing protein</fullName>
    </recommendedName>
</protein>
<dbReference type="PROSITE" id="PS50157">
    <property type="entry name" value="ZINC_FINGER_C2H2_2"/>
    <property type="match status" value="2"/>
</dbReference>
<proteinExistence type="predicted"/>
<feature type="domain" description="C2H2-type" evidence="6">
    <location>
        <begin position="9"/>
        <end position="36"/>
    </location>
</feature>
<dbReference type="OMA" id="WNLITHM"/>
<dbReference type="SMART" id="SM00355">
    <property type="entry name" value="ZnF_C2H2"/>
    <property type="match status" value="2"/>
</dbReference>
<dbReference type="Proteomes" id="UP000054359">
    <property type="component" value="Unassembled WGS sequence"/>
</dbReference>
<dbReference type="GO" id="GO:0008270">
    <property type="term" value="F:zinc ion binding"/>
    <property type="evidence" value="ECO:0007669"/>
    <property type="project" value="UniProtKB-KW"/>
</dbReference>
<dbReference type="SUPFAM" id="SSF57667">
    <property type="entry name" value="beta-beta-alpha zinc fingers"/>
    <property type="match status" value="1"/>
</dbReference>
<evidence type="ECO:0000256" key="1">
    <source>
        <dbReference type="ARBA" id="ARBA00022723"/>
    </source>
</evidence>
<feature type="non-terminal residue" evidence="7">
    <location>
        <position position="63"/>
    </location>
</feature>
<dbReference type="FunFam" id="3.30.160.60:FF:000690">
    <property type="entry name" value="Zinc finger protein 354C"/>
    <property type="match status" value="1"/>
</dbReference>
<keyword evidence="1" id="KW-0479">Metal-binding</keyword>
<dbReference type="InterPro" id="IPR013087">
    <property type="entry name" value="Znf_C2H2_type"/>
</dbReference>
<dbReference type="GO" id="GO:0000981">
    <property type="term" value="F:DNA-binding transcription factor activity, RNA polymerase II-specific"/>
    <property type="evidence" value="ECO:0007669"/>
    <property type="project" value="TreeGrafter"/>
</dbReference>
<evidence type="ECO:0000256" key="2">
    <source>
        <dbReference type="ARBA" id="ARBA00022737"/>
    </source>
</evidence>
<keyword evidence="2" id="KW-0677">Repeat</keyword>
<gene>
    <name evidence="7" type="ORF">X975_17533</name>
</gene>
<keyword evidence="3 5" id="KW-0863">Zinc-finger</keyword>
<evidence type="ECO:0000256" key="3">
    <source>
        <dbReference type="ARBA" id="ARBA00022771"/>
    </source>
</evidence>
<dbReference type="Gene3D" id="3.30.160.60">
    <property type="entry name" value="Classic Zinc Finger"/>
    <property type="match status" value="2"/>
</dbReference>
<evidence type="ECO:0000313" key="8">
    <source>
        <dbReference type="Proteomes" id="UP000054359"/>
    </source>
</evidence>
<evidence type="ECO:0000313" key="7">
    <source>
        <dbReference type="EMBL" id="KFM81714.1"/>
    </source>
</evidence>
<keyword evidence="8" id="KW-1185">Reference proteome</keyword>
<dbReference type="PANTHER" id="PTHR14196">
    <property type="entry name" value="ODD-SKIPPED - RELATED"/>
    <property type="match status" value="1"/>
</dbReference>
<dbReference type="InterPro" id="IPR036236">
    <property type="entry name" value="Znf_C2H2_sf"/>
</dbReference>
<organism evidence="7 8">
    <name type="scientific">Stegodyphus mimosarum</name>
    <name type="common">African social velvet spider</name>
    <dbReference type="NCBI Taxonomy" id="407821"/>
    <lineage>
        <taxon>Eukaryota</taxon>
        <taxon>Metazoa</taxon>
        <taxon>Ecdysozoa</taxon>
        <taxon>Arthropoda</taxon>
        <taxon>Chelicerata</taxon>
        <taxon>Arachnida</taxon>
        <taxon>Araneae</taxon>
        <taxon>Araneomorphae</taxon>
        <taxon>Entelegynae</taxon>
        <taxon>Eresoidea</taxon>
        <taxon>Eresidae</taxon>
        <taxon>Stegodyphus</taxon>
    </lineage>
</organism>
<dbReference type="GO" id="GO:0003682">
    <property type="term" value="F:chromatin binding"/>
    <property type="evidence" value="ECO:0007669"/>
    <property type="project" value="UniProtKB-ARBA"/>
</dbReference>
<dbReference type="STRING" id="407821.A0A087UWH5"/>
<sequence>MVHTQERPFNCHICNKAFNHKISLMNHMYVHTGEKPFRCNLCLRYFASKSNLTRHKATSHSSL</sequence>
<dbReference type="Pfam" id="PF00096">
    <property type="entry name" value="zf-C2H2"/>
    <property type="match status" value="2"/>
</dbReference>
<dbReference type="EMBL" id="KK121997">
    <property type="protein sequence ID" value="KFM81714.1"/>
    <property type="molecule type" value="Genomic_DNA"/>
</dbReference>
<reference evidence="7 8" key="1">
    <citation type="submission" date="2013-11" db="EMBL/GenBank/DDBJ databases">
        <title>Genome sequencing of Stegodyphus mimosarum.</title>
        <authorList>
            <person name="Bechsgaard J."/>
        </authorList>
    </citation>
    <scope>NUCLEOTIDE SEQUENCE [LARGE SCALE GENOMIC DNA]</scope>
</reference>
<keyword evidence="4" id="KW-0862">Zinc</keyword>
<feature type="domain" description="C2H2-type" evidence="6">
    <location>
        <begin position="37"/>
        <end position="63"/>
    </location>
</feature>
<accession>A0A087UWH5</accession>
<dbReference type="PROSITE" id="PS00028">
    <property type="entry name" value="ZINC_FINGER_C2H2_1"/>
    <property type="match status" value="2"/>
</dbReference>
<name>A0A087UWH5_STEMI</name>
<evidence type="ECO:0000256" key="4">
    <source>
        <dbReference type="ARBA" id="ARBA00022833"/>
    </source>
</evidence>
<evidence type="ECO:0000256" key="5">
    <source>
        <dbReference type="PROSITE-ProRule" id="PRU00042"/>
    </source>
</evidence>
<evidence type="ECO:0000259" key="6">
    <source>
        <dbReference type="PROSITE" id="PS50157"/>
    </source>
</evidence>
<dbReference type="GO" id="GO:0000977">
    <property type="term" value="F:RNA polymerase II transcription regulatory region sequence-specific DNA binding"/>
    <property type="evidence" value="ECO:0007669"/>
    <property type="project" value="TreeGrafter"/>
</dbReference>
<dbReference type="InterPro" id="IPR050717">
    <property type="entry name" value="C2H2-ZF_Transcription_Reg"/>
</dbReference>
<dbReference type="OrthoDB" id="6408888at2759"/>
<dbReference type="GO" id="GO:0005634">
    <property type="term" value="C:nucleus"/>
    <property type="evidence" value="ECO:0007669"/>
    <property type="project" value="TreeGrafter"/>
</dbReference>
<dbReference type="AlphaFoldDB" id="A0A087UWH5"/>
<dbReference type="PANTHER" id="PTHR14196:SF12">
    <property type="entry name" value="ZINC FINGER PROTEIN 208-LIKE"/>
    <property type="match status" value="1"/>
</dbReference>